<evidence type="ECO:0000313" key="1">
    <source>
        <dbReference type="EMBL" id="GBM44061.1"/>
    </source>
</evidence>
<feature type="non-terminal residue" evidence="1">
    <location>
        <position position="1"/>
    </location>
</feature>
<evidence type="ECO:0000313" key="2">
    <source>
        <dbReference type="Proteomes" id="UP000499080"/>
    </source>
</evidence>
<gene>
    <name evidence="1" type="ORF">AVEN_169623_1</name>
</gene>
<protein>
    <submittedName>
        <fullName evidence="1">Uncharacterized protein</fullName>
    </submittedName>
</protein>
<keyword evidence="2" id="KW-1185">Reference proteome</keyword>
<sequence>RRCFWWTVFSYEALSLDGLPHGSSAASHVATAGVLVECGFLWGHLATWVASWKINCPTCDYDGISGGLWFLSYGTLSLDGLLHGSSTASYLTTLPILLVNKYRVVINYWTHFKN</sequence>
<reference evidence="1 2" key="1">
    <citation type="journal article" date="2019" name="Sci. Rep.">
        <title>Orb-weaving spider Araneus ventricosus genome elucidates the spidroin gene catalogue.</title>
        <authorList>
            <person name="Kono N."/>
            <person name="Nakamura H."/>
            <person name="Ohtoshi R."/>
            <person name="Moran D.A.P."/>
            <person name="Shinohara A."/>
            <person name="Yoshida Y."/>
            <person name="Fujiwara M."/>
            <person name="Mori M."/>
            <person name="Tomita M."/>
            <person name="Arakawa K."/>
        </authorList>
    </citation>
    <scope>NUCLEOTIDE SEQUENCE [LARGE SCALE GENOMIC DNA]</scope>
</reference>
<organism evidence="1 2">
    <name type="scientific">Araneus ventricosus</name>
    <name type="common">Orbweaver spider</name>
    <name type="synonym">Epeira ventricosa</name>
    <dbReference type="NCBI Taxonomy" id="182803"/>
    <lineage>
        <taxon>Eukaryota</taxon>
        <taxon>Metazoa</taxon>
        <taxon>Ecdysozoa</taxon>
        <taxon>Arthropoda</taxon>
        <taxon>Chelicerata</taxon>
        <taxon>Arachnida</taxon>
        <taxon>Araneae</taxon>
        <taxon>Araneomorphae</taxon>
        <taxon>Entelegynae</taxon>
        <taxon>Araneoidea</taxon>
        <taxon>Araneidae</taxon>
        <taxon>Araneus</taxon>
    </lineage>
</organism>
<accession>A0A4Y2FSD2</accession>
<dbReference type="EMBL" id="BGPR01097029">
    <property type="protein sequence ID" value="GBM44061.1"/>
    <property type="molecule type" value="Genomic_DNA"/>
</dbReference>
<name>A0A4Y2FSD2_ARAVE</name>
<dbReference type="Proteomes" id="UP000499080">
    <property type="component" value="Unassembled WGS sequence"/>
</dbReference>
<dbReference type="AlphaFoldDB" id="A0A4Y2FSD2"/>
<comment type="caution">
    <text evidence="1">The sequence shown here is derived from an EMBL/GenBank/DDBJ whole genome shotgun (WGS) entry which is preliminary data.</text>
</comment>
<proteinExistence type="predicted"/>